<comment type="caution">
    <text evidence="1">The sequence shown here is derived from an EMBL/GenBank/DDBJ whole genome shotgun (WGS) entry which is preliminary data.</text>
</comment>
<dbReference type="OrthoDB" id="5891000at2759"/>
<name>A0A2G5VLZ2_9PELO</name>
<sequence length="1452" mass="164294">MYSLFNIMLISKLWLHFIFHQLEPYIGNPRSPYAISTFGSTRMLILLAFMKCLLILLYFLTNNVEGCLVVNTKNPNMRNCKCSINLFNQNDIRKNKGGKYLSYQQAWDPIVSTNDTCSVSITCNPIAGVSSFMTVMFRSNGNPIYINRVVSGQSTYLPQPRSISVSPITGLEVLRCHEEDDGTHQWYYHGSPLSDLSFSCIADEDSCKCPTIAIGGDVLSNNRLPSDPNRCGYFNASCERPATEGTMIPYLSSADTYAITGGSSSSVHQYDELMCLKEEDGAFNWYFANLRLPNPRVKCASDVDTFGEAQLDTCGNFKRILKFADLEPYHRKGNYENAVFGSIHELSMVEFAARCGVSERAVVFSENSDPIQVTGYDGVFCLDHPLDSKVKMWIANGTRLINPAVACVNLELFNDNIRMNGCQCPQLKHIDSSGISKMDYLSEWLSRKTTIRPWVQVNSNCEVSFNAAPFANSDFQFMLFRDKSPPIFMRRFLANEAKPEKVVLSDFICRNVNDKYQWYYGNSRITDRTLYVAAQVNPGSCTCNDIVTGPGMTITKANGTCDMLHFRCDNDQLGIKIEWKPIGGSPSVMVNHEVVRGFSNEMTLVEANCFFFDWRIHGEIVSQVSASCADVKAEDSYYYDSFASKCPCNKPEFFKVPEGEDQEEFWEIFGTLYPWSEKYKNRTKKQLKMNVTPKDCYYSFECFDSDDTLVVFSMGARPMVFLPGNYPDMRCVSPPVAQNLKTEKYWWIDNRMVSMPKFACFARIDEIDDSEIDMNECSCPPVNYIDQEGIRSLGSESSYLAGKETRKPKITVSKDCRISVDSSHLGLDDFNIVLYRKEAPPLYMRRFTTPQHSAVQLNDLVCNQEGDVHFWEYEGGRVSKDPISLAVQLNTGACSCESSIGNLYPSDPQFNVTVVNGICDNFQVQCPQGIIYLLKGDLDLSITMGSYQQFAGLVCIDSVLYFNEAPSDMPFPYVFRFGWANAYPELEEPARRACQCNTIYSVHERDREFYISEFDKNGLLDDRSLVEGVGEYMSSTCEYVHVCPDDYEIVTLSAQRGVKIVSAHFVFFFYRSNLQYESKKSLRFKCVNPPVAQNEITEKYWWVEEYMIAVLSVTCAKKLHMIPIEMNGCPCPQINYIDQIGIQDLGEESSWLGSKETVMPKLSVSSACVIHVDKWHLNINDNNIVLFRNGAPPIFMRRFPGQEPFAFDLDDLVCTEKNGAHAWEYKKGGLVSNGPISISVLLNTGSCSCEKVKQWTPLTITENSGVCDDLQLECPTPGNWIMLGHENEGIGILFSSPIRSANVICADGQWYSNGYPLYSPTVQCLEPVDVFKKDFIEACRCYPVLTHNKESYNSISKELDKKNILSDRIFDAGEGENQVSSCEFSYVCPADYEPVVFSQERDPKIFPIGETLHLKCVDPPFAHQGLQKTDKFWWSGDLMESFVQVTCVKKTE</sequence>
<accession>A0A2G5VLZ2</accession>
<protein>
    <submittedName>
        <fullName evidence="1">Uncharacterized protein</fullName>
    </submittedName>
</protein>
<organism evidence="1 2">
    <name type="scientific">Caenorhabditis nigoni</name>
    <dbReference type="NCBI Taxonomy" id="1611254"/>
    <lineage>
        <taxon>Eukaryota</taxon>
        <taxon>Metazoa</taxon>
        <taxon>Ecdysozoa</taxon>
        <taxon>Nematoda</taxon>
        <taxon>Chromadorea</taxon>
        <taxon>Rhabditida</taxon>
        <taxon>Rhabditina</taxon>
        <taxon>Rhabditomorpha</taxon>
        <taxon>Rhabditoidea</taxon>
        <taxon>Rhabditidae</taxon>
        <taxon>Peloderinae</taxon>
        <taxon>Caenorhabditis</taxon>
    </lineage>
</organism>
<dbReference type="Proteomes" id="UP000230233">
    <property type="component" value="Chromosome I"/>
</dbReference>
<proteinExistence type="predicted"/>
<dbReference type="EMBL" id="PDUG01000001">
    <property type="protein sequence ID" value="PIC52803.1"/>
    <property type="molecule type" value="Genomic_DNA"/>
</dbReference>
<gene>
    <name evidence="1" type="primary">Cnig_chr_I.g2758</name>
    <name evidence="1" type="ORF">B9Z55_002758</name>
</gene>
<keyword evidence="2" id="KW-1185">Reference proteome</keyword>
<reference evidence="2" key="1">
    <citation type="submission" date="2017-10" db="EMBL/GenBank/DDBJ databases">
        <title>Rapid genome shrinkage in a self-fertile nematode reveals novel sperm competition proteins.</title>
        <authorList>
            <person name="Yin D."/>
            <person name="Schwarz E.M."/>
            <person name="Thomas C.G."/>
            <person name="Felde R.L."/>
            <person name="Korf I.F."/>
            <person name="Cutter A.D."/>
            <person name="Schartner C.M."/>
            <person name="Ralston E.J."/>
            <person name="Meyer B.J."/>
            <person name="Haag E.S."/>
        </authorList>
    </citation>
    <scope>NUCLEOTIDE SEQUENCE [LARGE SCALE GENOMIC DNA]</scope>
    <source>
        <strain evidence="2">JU1422</strain>
    </source>
</reference>
<evidence type="ECO:0000313" key="2">
    <source>
        <dbReference type="Proteomes" id="UP000230233"/>
    </source>
</evidence>
<evidence type="ECO:0000313" key="1">
    <source>
        <dbReference type="EMBL" id="PIC52803.1"/>
    </source>
</evidence>